<evidence type="ECO:0000313" key="5">
    <source>
        <dbReference type="Proteomes" id="UP000234845"/>
    </source>
</evidence>
<dbReference type="Pfam" id="PF20169">
    <property type="entry name" value="DUF6537"/>
    <property type="match status" value="1"/>
</dbReference>
<dbReference type="OrthoDB" id="6135558at2"/>
<dbReference type="GO" id="GO:0016903">
    <property type="term" value="F:oxidoreductase activity, acting on the aldehyde or oxo group of donors"/>
    <property type="evidence" value="ECO:0007669"/>
    <property type="project" value="InterPro"/>
</dbReference>
<dbReference type="SUPFAM" id="SSF53323">
    <property type="entry name" value="Pyruvate-ferredoxin oxidoreductase, PFOR, domain III"/>
    <property type="match status" value="1"/>
</dbReference>
<keyword evidence="5" id="KW-1185">Reference proteome</keyword>
<evidence type="ECO:0000259" key="3">
    <source>
        <dbReference type="Pfam" id="PF20169"/>
    </source>
</evidence>
<dbReference type="PANTHER" id="PTHR43854:SF1">
    <property type="entry name" value="INDOLEPYRUVATE OXIDOREDUCTASE SUBUNIT IORB"/>
    <property type="match status" value="1"/>
</dbReference>
<sequence>MSTPRGETINIILAALGGEGGGVLTNWLIDVADSEGWISQSTSLAGVAQRTGATIYYLEIFPRSALQGDTPPVMSLFPAQGDIDIAIASEIAEAGRMIQRGFVTPERTALIASDHRVYGITEKEHLADGIVDAQVLQTIAARYAKDYIHYDMLALATEYGTVVSSVLLGAVAGAGVLPFSKDSYRSVITATGKAVAANLAAFDASYERARARGVEHFEPIGAAAVEPDVSTLPAATTAQGAQLLERLQVFPESCHPVLYAGLQKLVDYQDYAYAHQYLDTLAPILALDTGLEDHQLTRETGRYLALWMCFEDIPRVAQLKTRPERMGKVRSEVLADDDQLLHVTEFFRPRVEEMASLLPPALGRRVLASPGCRRFLGLFTGGKRLRTNTITVFVMLRTLAGMRRWRRSMLGFQHEHALIARWLRAVSSAGDTGDAQLALEVAECGRLVKGYGDTRARTTSQLGAILERLEADSGQVSHATLRRWREAALDDDEGKAFVSELAT</sequence>
<accession>A0A2N5Y1X6</accession>
<protein>
    <submittedName>
        <fullName evidence="4">Indolepyruvate ferredoxin oxidoreductase</fullName>
    </submittedName>
</protein>
<name>A0A2N5Y1X6_9GAMM</name>
<dbReference type="InterPro" id="IPR046667">
    <property type="entry name" value="DUF6537"/>
</dbReference>
<comment type="caution">
    <text evidence="4">The sequence shown here is derived from an EMBL/GenBank/DDBJ whole genome shotgun (WGS) entry which is preliminary data.</text>
</comment>
<dbReference type="Gene3D" id="3.40.920.10">
    <property type="entry name" value="Pyruvate-ferredoxin oxidoreductase, PFOR, domain III"/>
    <property type="match status" value="1"/>
</dbReference>
<dbReference type="Proteomes" id="UP000234845">
    <property type="component" value="Unassembled WGS sequence"/>
</dbReference>
<organism evidence="4 5">
    <name type="scientific">Kineobactrum sediminis</name>
    <dbReference type="NCBI Taxonomy" id="1905677"/>
    <lineage>
        <taxon>Bacteria</taxon>
        <taxon>Pseudomonadati</taxon>
        <taxon>Pseudomonadota</taxon>
        <taxon>Gammaproteobacteria</taxon>
        <taxon>Cellvibrionales</taxon>
        <taxon>Halieaceae</taxon>
        <taxon>Kineobactrum</taxon>
    </lineage>
</organism>
<keyword evidence="1" id="KW-0560">Oxidoreductase</keyword>
<dbReference type="EMBL" id="PKLZ01000008">
    <property type="protein sequence ID" value="PLW82391.1"/>
    <property type="molecule type" value="Genomic_DNA"/>
</dbReference>
<keyword evidence="4" id="KW-0670">Pyruvate</keyword>
<dbReference type="RefSeq" id="WP_101521643.1">
    <property type="nucleotide sequence ID" value="NZ_PKLZ01000008.1"/>
</dbReference>
<dbReference type="Pfam" id="PF01558">
    <property type="entry name" value="POR"/>
    <property type="match status" value="1"/>
</dbReference>
<gene>
    <name evidence="4" type="ORF">CWI75_11555</name>
</gene>
<dbReference type="InterPro" id="IPR002869">
    <property type="entry name" value="Pyrv_flavodox_OxRed_cen"/>
</dbReference>
<dbReference type="InterPro" id="IPR019752">
    <property type="entry name" value="Pyrv/ketoisovalerate_OxRed_cat"/>
</dbReference>
<reference evidence="5" key="1">
    <citation type="submission" date="2017-11" db="EMBL/GenBank/DDBJ databases">
        <title>The draft genome sequence of Chromatocurvus sp. F02.</title>
        <authorList>
            <person name="Du Z.-J."/>
            <person name="Chang Y.-Q."/>
        </authorList>
    </citation>
    <scope>NUCLEOTIDE SEQUENCE [LARGE SCALE GENOMIC DNA]</scope>
    <source>
        <strain evidence="5">F02</strain>
    </source>
</reference>
<proteinExistence type="predicted"/>
<evidence type="ECO:0000256" key="1">
    <source>
        <dbReference type="ARBA" id="ARBA00023002"/>
    </source>
</evidence>
<feature type="domain" description="Pyruvate/ketoisovalerate oxidoreductase catalytic" evidence="2">
    <location>
        <begin position="17"/>
        <end position="207"/>
    </location>
</feature>
<dbReference type="AlphaFoldDB" id="A0A2N5Y1X6"/>
<dbReference type="NCBIfam" id="NF006179">
    <property type="entry name" value="PRK08312.1"/>
    <property type="match status" value="1"/>
</dbReference>
<evidence type="ECO:0000313" key="4">
    <source>
        <dbReference type="EMBL" id="PLW82391.1"/>
    </source>
</evidence>
<evidence type="ECO:0000259" key="2">
    <source>
        <dbReference type="Pfam" id="PF01558"/>
    </source>
</evidence>
<feature type="domain" description="DUF6537" evidence="3">
    <location>
        <begin position="256"/>
        <end position="467"/>
    </location>
</feature>
<dbReference type="InterPro" id="IPR052198">
    <property type="entry name" value="IorB_Oxidoreductase"/>
</dbReference>
<dbReference type="PANTHER" id="PTHR43854">
    <property type="entry name" value="INDOLEPYRUVATE OXIDOREDUCTASE SUBUNIT IORB"/>
    <property type="match status" value="1"/>
</dbReference>